<dbReference type="InterPro" id="IPR036457">
    <property type="entry name" value="PPM-type-like_dom_sf"/>
</dbReference>
<dbReference type="Proteomes" id="UP001057998">
    <property type="component" value="Chromosome 1"/>
</dbReference>
<feature type="domain" description="PPM-type phosphatase" evidence="1">
    <location>
        <begin position="14"/>
        <end position="249"/>
    </location>
</feature>
<organism evidence="2 3">
    <name type="scientific">Photobacterium atrarenae</name>
    <dbReference type="NCBI Taxonomy" id="865757"/>
    <lineage>
        <taxon>Bacteria</taxon>
        <taxon>Pseudomonadati</taxon>
        <taxon>Pseudomonadota</taxon>
        <taxon>Gammaproteobacteria</taxon>
        <taxon>Vibrionales</taxon>
        <taxon>Vibrionaceae</taxon>
        <taxon>Photobacterium</taxon>
    </lineage>
</organism>
<accession>A0ABY5GBE4</accession>
<evidence type="ECO:0000259" key="1">
    <source>
        <dbReference type="PROSITE" id="PS51746"/>
    </source>
</evidence>
<protein>
    <submittedName>
        <fullName evidence="2">Protein phosphatase 2C domain-containing protein</fullName>
    </submittedName>
</protein>
<sequence length="269" mass="30146">MAEMGLVMVDYCLNFSSFSKSHEGKVRSYNEDAFFCSDANGVWVVADGMGGHEAGDYASKLLVELIEHHLSKVNEKDVDTVLLRDIVTEANYKIKEYSINELNGEVVGTTVAILLIQNGHFYCLWAGDSRIYLYRNNQLVQKTRDHSQVMDMVDQGILTEENAEQHPMANVITRAVGVEYEIDIDEVSDTLCDGDKFLLCSDGLTKELNHHHISDCLRASEVNDSVLALMHSALVRGASDNVTCVMVKVSEQVHQTRLETTVPIFKKKR</sequence>
<dbReference type="EMBL" id="CP101508">
    <property type="protein sequence ID" value="UTV26497.1"/>
    <property type="molecule type" value="Genomic_DNA"/>
</dbReference>
<dbReference type="PROSITE" id="PS51746">
    <property type="entry name" value="PPM_2"/>
    <property type="match status" value="1"/>
</dbReference>
<name>A0ABY5GBE4_9GAMM</name>
<dbReference type="Pfam" id="PF13672">
    <property type="entry name" value="PP2C_2"/>
    <property type="match status" value="1"/>
</dbReference>
<dbReference type="SMART" id="SM00331">
    <property type="entry name" value="PP2C_SIG"/>
    <property type="match status" value="1"/>
</dbReference>
<dbReference type="SMART" id="SM00332">
    <property type="entry name" value="PP2Cc"/>
    <property type="match status" value="1"/>
</dbReference>
<reference evidence="2" key="1">
    <citation type="submission" date="2022-07" db="EMBL/GenBank/DDBJ databases">
        <title>Genome sequencing of Photobacterium atrarenae GJH2-4.</title>
        <authorList>
            <person name="Park S.-J."/>
        </authorList>
    </citation>
    <scope>NUCLEOTIDE SEQUENCE</scope>
    <source>
        <strain evidence="2">GJH2-4</strain>
    </source>
</reference>
<evidence type="ECO:0000313" key="2">
    <source>
        <dbReference type="EMBL" id="UTV26497.1"/>
    </source>
</evidence>
<dbReference type="PANTHER" id="PTHR13832">
    <property type="entry name" value="PROTEIN PHOSPHATASE 2C"/>
    <property type="match status" value="1"/>
</dbReference>
<dbReference type="InterPro" id="IPR001932">
    <property type="entry name" value="PPM-type_phosphatase-like_dom"/>
</dbReference>
<dbReference type="CDD" id="cd00143">
    <property type="entry name" value="PP2Cc"/>
    <property type="match status" value="1"/>
</dbReference>
<dbReference type="PANTHER" id="PTHR13832:SF827">
    <property type="entry name" value="PROTEIN PHOSPHATASE 1L"/>
    <property type="match status" value="1"/>
</dbReference>
<dbReference type="InterPro" id="IPR015655">
    <property type="entry name" value="PP2C"/>
</dbReference>
<dbReference type="Gene3D" id="3.60.40.10">
    <property type="entry name" value="PPM-type phosphatase domain"/>
    <property type="match status" value="1"/>
</dbReference>
<proteinExistence type="predicted"/>
<dbReference type="RefSeq" id="WP_255387708.1">
    <property type="nucleotide sequence ID" value="NZ_CP101508.1"/>
</dbReference>
<dbReference type="SUPFAM" id="SSF81606">
    <property type="entry name" value="PP2C-like"/>
    <property type="match status" value="1"/>
</dbReference>
<evidence type="ECO:0000313" key="3">
    <source>
        <dbReference type="Proteomes" id="UP001057998"/>
    </source>
</evidence>
<keyword evidence="3" id="KW-1185">Reference proteome</keyword>
<gene>
    <name evidence="2" type="ORF">NNL38_08910</name>
</gene>